<dbReference type="FunCoup" id="A0A1E7FEM3">
    <property type="interactions" value="19"/>
</dbReference>
<dbReference type="InParanoid" id="A0A1E7FEM3"/>
<dbReference type="PANTHER" id="PTHR47992">
    <property type="entry name" value="PROTEIN PHOSPHATASE"/>
    <property type="match status" value="1"/>
</dbReference>
<organism evidence="2 3">
    <name type="scientific">Fragilariopsis cylindrus CCMP1102</name>
    <dbReference type="NCBI Taxonomy" id="635003"/>
    <lineage>
        <taxon>Eukaryota</taxon>
        <taxon>Sar</taxon>
        <taxon>Stramenopiles</taxon>
        <taxon>Ochrophyta</taxon>
        <taxon>Bacillariophyta</taxon>
        <taxon>Bacillariophyceae</taxon>
        <taxon>Bacillariophycidae</taxon>
        <taxon>Bacillariales</taxon>
        <taxon>Bacillariaceae</taxon>
        <taxon>Fragilariopsis</taxon>
    </lineage>
</organism>
<name>A0A1E7FEM3_9STRA</name>
<sequence length="326" mass="36306">MGKFERLKLEYGTSEMPGRRGYMEDAMCVETWCEKGEVGSNADAKSQQFALLAVCDGHGDNGVVSKFIASNVSSVVRECISKIENSSEADITRTDYWSGIWHAACLQLDLKLKQEEMITGGSTAVIALITEHEIVVANVGDSRCILIPSRDGLRKSTVVTALSEDHKPSLPNERARIVNAGFQMKTIHKVVMNENNQLAVSRSFGDFDYKANDQLQASDQSVISIAEVRVHQRDSSKDLFLFLACDGIWDVMKNHEVMDFVQQQIEIKAETSFNTILPDVADVLLQECLRRESRDNMSCILINLQPRPNTTTMSSHSSMAPKALHF</sequence>
<evidence type="ECO:0000313" key="3">
    <source>
        <dbReference type="Proteomes" id="UP000095751"/>
    </source>
</evidence>
<feature type="domain" description="PPM-type phosphatase" evidence="1">
    <location>
        <begin position="10"/>
        <end position="304"/>
    </location>
</feature>
<dbReference type="SMART" id="SM00332">
    <property type="entry name" value="PP2Cc"/>
    <property type="match status" value="1"/>
</dbReference>
<dbReference type="Gene3D" id="3.60.40.10">
    <property type="entry name" value="PPM-type phosphatase domain"/>
    <property type="match status" value="1"/>
</dbReference>
<dbReference type="InterPro" id="IPR036457">
    <property type="entry name" value="PPM-type-like_dom_sf"/>
</dbReference>
<dbReference type="EMBL" id="KV784358">
    <property type="protein sequence ID" value="OEU16586.1"/>
    <property type="molecule type" value="Genomic_DNA"/>
</dbReference>
<dbReference type="InterPro" id="IPR001932">
    <property type="entry name" value="PPM-type_phosphatase-like_dom"/>
</dbReference>
<gene>
    <name evidence="2" type="ORF">FRACYDRAFT_185298</name>
</gene>
<dbReference type="GO" id="GO:0004722">
    <property type="term" value="F:protein serine/threonine phosphatase activity"/>
    <property type="evidence" value="ECO:0007669"/>
    <property type="project" value="InterPro"/>
</dbReference>
<dbReference type="Pfam" id="PF00481">
    <property type="entry name" value="PP2C"/>
    <property type="match status" value="1"/>
</dbReference>
<protein>
    <submittedName>
        <fullName evidence="2">Protein serine/threonine phosphatase 2C</fullName>
    </submittedName>
</protein>
<accession>A0A1E7FEM3</accession>
<evidence type="ECO:0000313" key="2">
    <source>
        <dbReference type="EMBL" id="OEU16586.1"/>
    </source>
</evidence>
<evidence type="ECO:0000259" key="1">
    <source>
        <dbReference type="PROSITE" id="PS51746"/>
    </source>
</evidence>
<dbReference type="KEGG" id="fcy:FRACYDRAFT_185298"/>
<proteinExistence type="predicted"/>
<keyword evidence="3" id="KW-1185">Reference proteome</keyword>
<dbReference type="Proteomes" id="UP000095751">
    <property type="component" value="Unassembled WGS sequence"/>
</dbReference>
<dbReference type="InterPro" id="IPR015655">
    <property type="entry name" value="PP2C"/>
</dbReference>
<dbReference type="AlphaFoldDB" id="A0A1E7FEM3"/>
<reference evidence="2 3" key="1">
    <citation type="submission" date="2016-09" db="EMBL/GenBank/DDBJ databases">
        <title>Extensive genetic diversity and differential bi-allelic expression allows diatom success in the polar Southern Ocean.</title>
        <authorList>
            <consortium name="DOE Joint Genome Institute"/>
            <person name="Mock T."/>
            <person name="Otillar R.P."/>
            <person name="Strauss J."/>
            <person name="Dupont C."/>
            <person name="Frickenhaus S."/>
            <person name="Maumus F."/>
            <person name="Mcmullan M."/>
            <person name="Sanges R."/>
            <person name="Schmutz J."/>
            <person name="Toseland A."/>
            <person name="Valas R."/>
            <person name="Veluchamy A."/>
            <person name="Ward B.J."/>
            <person name="Allen A."/>
            <person name="Barry K."/>
            <person name="Falciatore A."/>
            <person name="Ferrante M."/>
            <person name="Fortunato A.E."/>
            <person name="Gloeckner G."/>
            <person name="Gruber A."/>
            <person name="Hipkin R."/>
            <person name="Janech M."/>
            <person name="Kroth P."/>
            <person name="Leese F."/>
            <person name="Lindquist E."/>
            <person name="Lyon B.R."/>
            <person name="Martin J."/>
            <person name="Mayer C."/>
            <person name="Parker M."/>
            <person name="Quesneville H."/>
            <person name="Raymond J."/>
            <person name="Uhlig C."/>
            <person name="Valentin K.U."/>
            <person name="Worden A.Z."/>
            <person name="Armbrust E.V."/>
            <person name="Bowler C."/>
            <person name="Green B."/>
            <person name="Moulton V."/>
            <person name="Van Oosterhout C."/>
            <person name="Grigoriev I."/>
        </authorList>
    </citation>
    <scope>NUCLEOTIDE SEQUENCE [LARGE SCALE GENOMIC DNA]</scope>
    <source>
        <strain evidence="2 3">CCMP1102</strain>
    </source>
</reference>
<dbReference type="OrthoDB" id="48574at2759"/>
<dbReference type="CDD" id="cd00143">
    <property type="entry name" value="PP2Cc"/>
    <property type="match status" value="1"/>
</dbReference>
<dbReference type="SUPFAM" id="SSF81606">
    <property type="entry name" value="PP2C-like"/>
    <property type="match status" value="1"/>
</dbReference>
<dbReference type="PROSITE" id="PS51746">
    <property type="entry name" value="PPM_2"/>
    <property type="match status" value="1"/>
</dbReference>